<dbReference type="GO" id="GO:0042175">
    <property type="term" value="C:nuclear outer membrane-endoplasmic reticulum membrane network"/>
    <property type="evidence" value="ECO:0007669"/>
    <property type="project" value="TreeGrafter"/>
</dbReference>
<keyword evidence="1" id="KW-0175">Coiled coil</keyword>
<dbReference type="GO" id="GO:0008298">
    <property type="term" value="P:intracellular mRNA localization"/>
    <property type="evidence" value="ECO:0007669"/>
    <property type="project" value="TreeGrafter"/>
</dbReference>
<dbReference type="OrthoDB" id="2195113at2759"/>
<dbReference type="GO" id="GO:0005783">
    <property type="term" value="C:endoplasmic reticulum"/>
    <property type="evidence" value="ECO:0007669"/>
    <property type="project" value="TreeGrafter"/>
</dbReference>
<evidence type="ECO:0000256" key="1">
    <source>
        <dbReference type="SAM" id="Coils"/>
    </source>
</evidence>
<evidence type="ECO:0000313" key="4">
    <source>
        <dbReference type="Proteomes" id="UP000183567"/>
    </source>
</evidence>
<evidence type="ECO:0008006" key="5">
    <source>
        <dbReference type="Google" id="ProtNLM"/>
    </source>
</evidence>
<sequence length="530" mass="58173">MPGPKSKSTSTNGTAKSAKVTPASTVPSSPSSLVPSKTDLSGTAVPASGKPDKTAYDAEQARIRGEIDGLQTKLTAVREKISSATKSDSGNDKRATLRAELESIRGQQSSNKLSRGKTLDQLKGIQDGIQKKIKDLQAARSKTPFKTAAEVDVHIKNLEKQIESGSMKIVDEKRALHEIDQARRSRRIVERFQADQESIEADRQAADELRKLLDDPESKEISERYDSIKAELDELKKEADEVYAGRNKLFEERDGLQAQISALFNEKRDSANRFREASDRYWTKLNEERTRRAEKARTQRAAEEAQKKLAIAERLREEASLPAFQMQIEDCQTLVDALSGKSTGNVTLSSSLLPAKQDVSGVPQLEIRQVEAVEDTMVARKKKDEESYFVGKAKKGKKGPKTTTASPTNTDTINLPYGQLSALLSLSIPPPTGQSDVPRVIEDLKTKKAWYEANQARQTAENIAKAEAEIQRLTNGTKANGKRDTAPHGVSPPDGGSEHPSESVPTDAISQVDASEIQVDEKLEDNAEEV</sequence>
<feature type="region of interest" description="Disordered" evidence="2">
    <location>
        <begin position="1"/>
        <end position="119"/>
    </location>
</feature>
<organism evidence="3 4">
    <name type="scientific">Rhizopogon vesiculosus</name>
    <dbReference type="NCBI Taxonomy" id="180088"/>
    <lineage>
        <taxon>Eukaryota</taxon>
        <taxon>Fungi</taxon>
        <taxon>Dikarya</taxon>
        <taxon>Basidiomycota</taxon>
        <taxon>Agaricomycotina</taxon>
        <taxon>Agaricomycetes</taxon>
        <taxon>Agaricomycetidae</taxon>
        <taxon>Boletales</taxon>
        <taxon>Suillineae</taxon>
        <taxon>Rhizopogonaceae</taxon>
        <taxon>Rhizopogon</taxon>
    </lineage>
</organism>
<name>A0A1J8QZY9_9AGAM</name>
<feature type="coiled-coil region" evidence="1">
    <location>
        <begin position="218"/>
        <end position="318"/>
    </location>
</feature>
<evidence type="ECO:0000313" key="3">
    <source>
        <dbReference type="EMBL" id="OJA18985.1"/>
    </source>
</evidence>
<dbReference type="Proteomes" id="UP000183567">
    <property type="component" value="Unassembled WGS sequence"/>
</dbReference>
<reference evidence="3 4" key="1">
    <citation type="submission" date="2016-03" db="EMBL/GenBank/DDBJ databases">
        <title>Comparative genomics of the ectomycorrhizal sister species Rhizopogon vinicolor and Rhizopogon vesiculosus (Basidiomycota: Boletales) reveals a divergence of the mating type B locus.</title>
        <authorList>
            <person name="Mujic A.B."/>
            <person name="Kuo A."/>
            <person name="Tritt A."/>
            <person name="Lipzen A."/>
            <person name="Chen C."/>
            <person name="Johnson J."/>
            <person name="Sharma A."/>
            <person name="Barry K."/>
            <person name="Grigoriev I.V."/>
            <person name="Spatafora J.W."/>
        </authorList>
    </citation>
    <scope>NUCLEOTIDE SEQUENCE [LARGE SCALE GENOMIC DNA]</scope>
    <source>
        <strain evidence="3 4">AM-OR11-056</strain>
    </source>
</reference>
<dbReference type="PANTHER" id="PTHR31027">
    <property type="entry name" value="NUCLEAR SEGREGATION PROTEIN BFR1"/>
    <property type="match status" value="1"/>
</dbReference>
<feature type="compositionally biased region" description="Polar residues" evidence="2">
    <location>
        <begin position="1"/>
        <end position="15"/>
    </location>
</feature>
<feature type="compositionally biased region" description="Basic and acidic residues" evidence="2">
    <location>
        <begin position="519"/>
        <end position="530"/>
    </location>
</feature>
<feature type="compositionally biased region" description="Basic and acidic residues" evidence="2">
    <location>
        <begin position="50"/>
        <end position="67"/>
    </location>
</feature>
<evidence type="ECO:0000256" key="2">
    <source>
        <dbReference type="SAM" id="MobiDB-lite"/>
    </source>
</evidence>
<feature type="coiled-coil region" evidence="1">
    <location>
        <begin position="119"/>
        <end position="175"/>
    </location>
</feature>
<dbReference type="PANTHER" id="PTHR31027:SF2">
    <property type="entry name" value="LEBERCILIN DOMAIN-CONTAINING PROTEIN"/>
    <property type="match status" value="1"/>
</dbReference>
<feature type="compositionally biased region" description="Low complexity" evidence="2">
    <location>
        <begin position="20"/>
        <end position="38"/>
    </location>
</feature>
<dbReference type="EMBL" id="LVVM01001214">
    <property type="protein sequence ID" value="OJA18985.1"/>
    <property type="molecule type" value="Genomic_DNA"/>
</dbReference>
<feature type="compositionally biased region" description="Basic and acidic residues" evidence="2">
    <location>
        <begin position="89"/>
        <end position="103"/>
    </location>
</feature>
<gene>
    <name evidence="3" type="ORF">AZE42_00379</name>
</gene>
<feature type="region of interest" description="Disordered" evidence="2">
    <location>
        <begin position="470"/>
        <end position="530"/>
    </location>
</feature>
<comment type="caution">
    <text evidence="3">The sequence shown here is derived from an EMBL/GenBank/DDBJ whole genome shotgun (WGS) entry which is preliminary data.</text>
</comment>
<keyword evidence="4" id="KW-1185">Reference proteome</keyword>
<dbReference type="InterPro" id="IPR039604">
    <property type="entry name" value="Bfr1"/>
</dbReference>
<dbReference type="AlphaFoldDB" id="A0A1J8QZY9"/>
<dbReference type="GO" id="GO:0003729">
    <property type="term" value="F:mRNA binding"/>
    <property type="evidence" value="ECO:0007669"/>
    <property type="project" value="TreeGrafter"/>
</dbReference>
<feature type="region of interest" description="Disordered" evidence="2">
    <location>
        <begin position="391"/>
        <end position="413"/>
    </location>
</feature>
<accession>A0A1J8QZY9</accession>
<dbReference type="STRING" id="180088.A0A1J8QZY9"/>
<protein>
    <recommendedName>
        <fullName evidence="5">Nuclear segregation protein Bfr1</fullName>
    </recommendedName>
</protein>
<proteinExistence type="predicted"/>
<dbReference type="GO" id="GO:1990904">
    <property type="term" value="C:ribonucleoprotein complex"/>
    <property type="evidence" value="ECO:0007669"/>
    <property type="project" value="TreeGrafter"/>
</dbReference>